<proteinExistence type="predicted"/>
<keyword evidence="1" id="KW-0732">Signal</keyword>
<organism evidence="2 3">
    <name type="scientific">Salinimonas iocasae</name>
    <dbReference type="NCBI Taxonomy" id="2572577"/>
    <lineage>
        <taxon>Bacteria</taxon>
        <taxon>Pseudomonadati</taxon>
        <taxon>Pseudomonadota</taxon>
        <taxon>Gammaproteobacteria</taxon>
        <taxon>Alteromonadales</taxon>
        <taxon>Alteromonadaceae</taxon>
        <taxon>Alteromonas/Salinimonas group</taxon>
        <taxon>Salinimonas</taxon>
    </lineage>
</organism>
<dbReference type="RefSeq" id="WP_139756224.1">
    <property type="nucleotide sequence ID" value="NZ_CP039852.1"/>
</dbReference>
<dbReference type="Gene3D" id="2.50.20.10">
    <property type="entry name" value="Lipoprotein localisation LolA/LolB/LppX"/>
    <property type="match status" value="1"/>
</dbReference>
<evidence type="ECO:0000256" key="1">
    <source>
        <dbReference type="SAM" id="SignalP"/>
    </source>
</evidence>
<feature type="signal peptide" evidence="1">
    <location>
        <begin position="1"/>
        <end position="23"/>
    </location>
</feature>
<dbReference type="EMBL" id="CP039852">
    <property type="protein sequence ID" value="QCZ93480.1"/>
    <property type="molecule type" value="Genomic_DNA"/>
</dbReference>
<evidence type="ECO:0000313" key="2">
    <source>
        <dbReference type="EMBL" id="QCZ93480.1"/>
    </source>
</evidence>
<feature type="chain" id="PRO_5022988556" evidence="1">
    <location>
        <begin position="24"/>
        <end position="455"/>
    </location>
</feature>
<dbReference type="KEGG" id="salk:FBQ74_08265"/>
<dbReference type="OrthoDB" id="178023at2"/>
<protein>
    <submittedName>
        <fullName evidence="2">DUF1329 domain-containing protein</fullName>
    </submittedName>
</protein>
<accession>A0A5B7YDH1</accession>
<dbReference type="Pfam" id="PF07044">
    <property type="entry name" value="DUF1329"/>
    <property type="match status" value="1"/>
</dbReference>
<dbReference type="CDD" id="cd16329">
    <property type="entry name" value="LolA_like"/>
    <property type="match status" value="1"/>
</dbReference>
<name>A0A5B7YDH1_9ALTE</name>
<dbReference type="InterPro" id="IPR010752">
    <property type="entry name" value="DUF1329"/>
</dbReference>
<keyword evidence="3" id="KW-1185">Reference proteome</keyword>
<reference evidence="2 3" key="1">
    <citation type="submission" date="2019-04" db="EMBL/GenBank/DDBJ databases">
        <title>Salinimonas iocasae sp. nov., a halophilic bacterium isolated from the outer tube casing of tubeworms in Okinawa Trough.</title>
        <authorList>
            <person name="Zhang H."/>
            <person name="Wang H."/>
            <person name="Li C."/>
        </authorList>
    </citation>
    <scope>NUCLEOTIDE SEQUENCE [LARGE SCALE GENOMIC DNA]</scope>
    <source>
        <strain evidence="2 3">KX18D6</strain>
    </source>
</reference>
<dbReference type="AlphaFoldDB" id="A0A5B7YDH1"/>
<sequence>MIRKLGFIAAAVSLSLASANVMAKVSQEEADKLGNALTPLGGEKAANADGSIPAWSGGITEAPSGFEVGDHHPDPFEGDEVKFTITADNYKEYAEFLSEGQIKLFEAYPETFEMPVYETRRSASNPQSVYEATKENATRAELIEGGNGLKGAVMGIPFPVPQNGLEAIWNHILRYRGEAVQRYGGQAAVTSSGDYNVIGFDEQLLIKYAQPEMTPEELLEDNILFMFKQKVTKPARLAGTALLVHETVDQIKEPRRAWTYNTGQRRVRAAPNIAYDTPGTAADGLRTTDDFDMFNGSPNRYNWELKGKKEMYVAYNNYKLHSDDVSYSDILTPNHINPDLTRWEKHRVWVVEATLKDGFRHVYQKRVFFIDEDSWQIQVADMYDNRGELYRVAFAYGVNYYDVPTQWSTLDVYHDLNSRRYLAIGLDNEEQIYDFSIRPRDVEFTPQALRREGMR</sequence>
<gene>
    <name evidence="2" type="ORF">FBQ74_08265</name>
</gene>
<evidence type="ECO:0000313" key="3">
    <source>
        <dbReference type="Proteomes" id="UP000304912"/>
    </source>
</evidence>
<dbReference type="Proteomes" id="UP000304912">
    <property type="component" value="Chromosome"/>
</dbReference>